<keyword evidence="4 7" id="KW-1133">Transmembrane helix</keyword>
<keyword evidence="5 7" id="KW-0472">Membrane</keyword>
<dbReference type="RefSeq" id="XP_020078351.1">
    <property type="nucleotide sequence ID" value="XM_020218165.1"/>
</dbReference>
<comment type="subcellular location">
    <subcellularLocation>
        <location evidence="1">Membrane</location>
        <topology evidence="1">Multi-pass membrane protein</topology>
    </subcellularLocation>
</comment>
<evidence type="ECO:0008006" key="10">
    <source>
        <dbReference type="Google" id="ProtNLM"/>
    </source>
</evidence>
<dbReference type="Pfam" id="PF05216">
    <property type="entry name" value="UNC-50"/>
    <property type="match status" value="1"/>
</dbReference>
<protein>
    <recommendedName>
        <fullName evidence="10">Protein GMH1</fullName>
    </recommendedName>
</protein>
<evidence type="ECO:0000256" key="4">
    <source>
        <dbReference type="ARBA" id="ARBA00022989"/>
    </source>
</evidence>
<evidence type="ECO:0000313" key="9">
    <source>
        <dbReference type="Proteomes" id="UP000095085"/>
    </source>
</evidence>
<feature type="compositionally biased region" description="Polar residues" evidence="6">
    <location>
        <begin position="21"/>
        <end position="32"/>
    </location>
</feature>
<sequence>MSKRSNLPYTTQDLFPKVTPGPSSTRLSSLGNAGDSNGSIAGGSYISSASSAYNDNTFTPRRSKFKLQNFAKMLKRLFKPTTLDFETAIWEMLNLIINPKKMYRSHYYYKQQLSLDGKSSYSRDDPSFLILLTLFLSISAVAWGIAYSPHLWDIFKLIIYMVMIDFYLTGVVIATVSWLVTNRLFNGTSVNMAKYNVNYIEWGFCFDIHCNSFLVIWCLLYILQFLLLPLLRIKKSFFSLLLGNSLYFGAIGYYFVITFYGFNSLPFINNSNIYNVKGSSGTNPAKLLQMIILVGILPVIALCWFLSVCFRFNVAYTMVDTYFN</sequence>
<dbReference type="GO" id="GO:0000139">
    <property type="term" value="C:Golgi membrane"/>
    <property type="evidence" value="ECO:0007669"/>
    <property type="project" value="EnsemblFungi"/>
</dbReference>
<dbReference type="STRING" id="984485.A0A1E4RPS9"/>
<evidence type="ECO:0000256" key="2">
    <source>
        <dbReference type="ARBA" id="ARBA00006293"/>
    </source>
</evidence>
<reference evidence="9" key="1">
    <citation type="submission" date="2016-05" db="EMBL/GenBank/DDBJ databases">
        <title>Comparative genomics of biotechnologically important yeasts.</title>
        <authorList>
            <consortium name="DOE Joint Genome Institute"/>
            <person name="Riley R."/>
            <person name="Haridas S."/>
            <person name="Wolfe K.H."/>
            <person name="Lopes M.R."/>
            <person name="Hittinger C.T."/>
            <person name="Goker M."/>
            <person name="Salamov A."/>
            <person name="Wisecaver J."/>
            <person name="Long T.M."/>
            <person name="Aerts A.L."/>
            <person name="Barry K."/>
            <person name="Choi C."/>
            <person name="Clum A."/>
            <person name="Coughlan A.Y."/>
            <person name="Deshpande S."/>
            <person name="Douglass A.P."/>
            <person name="Hanson S.J."/>
            <person name="Klenk H.-P."/>
            <person name="Labutti K."/>
            <person name="Lapidus A."/>
            <person name="Lindquist E."/>
            <person name="Lipzen A."/>
            <person name="Meier-Kolthoff J.P."/>
            <person name="Ohm R.A."/>
            <person name="Otillar R.P."/>
            <person name="Pangilinan J."/>
            <person name="Peng Y."/>
            <person name="Rokas A."/>
            <person name="Rosa C.A."/>
            <person name="Scheuner C."/>
            <person name="Sibirny A.A."/>
            <person name="Slot J.C."/>
            <person name="Stielow J.B."/>
            <person name="Sun H."/>
            <person name="Kurtzman C.P."/>
            <person name="Blackwell M."/>
            <person name="Grigoriev I.V."/>
            <person name="Jeffries T.W."/>
        </authorList>
    </citation>
    <scope>NUCLEOTIDE SEQUENCE [LARGE SCALE GENOMIC DNA]</scope>
    <source>
        <strain evidence="9">NRRL Y-1933</strain>
    </source>
</reference>
<dbReference type="GO" id="GO:0016192">
    <property type="term" value="P:vesicle-mediated transport"/>
    <property type="evidence" value="ECO:0007669"/>
    <property type="project" value="EnsemblFungi"/>
</dbReference>
<evidence type="ECO:0000256" key="7">
    <source>
        <dbReference type="SAM" id="Phobius"/>
    </source>
</evidence>
<dbReference type="Proteomes" id="UP000095085">
    <property type="component" value="Unassembled WGS sequence"/>
</dbReference>
<organism evidence="8 9">
    <name type="scientific">Hyphopichia burtonii NRRL Y-1933</name>
    <dbReference type="NCBI Taxonomy" id="984485"/>
    <lineage>
        <taxon>Eukaryota</taxon>
        <taxon>Fungi</taxon>
        <taxon>Dikarya</taxon>
        <taxon>Ascomycota</taxon>
        <taxon>Saccharomycotina</taxon>
        <taxon>Pichiomycetes</taxon>
        <taxon>Debaryomycetaceae</taxon>
        <taxon>Hyphopichia</taxon>
    </lineage>
</organism>
<gene>
    <name evidence="8" type="ORF">HYPBUDRAFT_101967</name>
</gene>
<comment type="similarity">
    <text evidence="2">Belongs to the unc-50 family.</text>
</comment>
<feature type="transmembrane region" description="Helical" evidence="7">
    <location>
        <begin position="287"/>
        <end position="310"/>
    </location>
</feature>
<evidence type="ECO:0000256" key="5">
    <source>
        <dbReference type="ARBA" id="ARBA00023136"/>
    </source>
</evidence>
<dbReference type="InterPro" id="IPR007881">
    <property type="entry name" value="UNC-50"/>
</dbReference>
<proteinExistence type="inferred from homology"/>
<feature type="transmembrane region" description="Helical" evidence="7">
    <location>
        <begin position="128"/>
        <end position="146"/>
    </location>
</feature>
<keyword evidence="3 7" id="KW-0812">Transmembrane</keyword>
<evidence type="ECO:0000256" key="6">
    <source>
        <dbReference type="SAM" id="MobiDB-lite"/>
    </source>
</evidence>
<dbReference type="OrthoDB" id="10027013at2759"/>
<feature type="region of interest" description="Disordered" evidence="6">
    <location>
        <begin position="1"/>
        <end position="32"/>
    </location>
</feature>
<feature type="transmembrane region" description="Helical" evidence="7">
    <location>
        <begin position="158"/>
        <end position="180"/>
    </location>
</feature>
<name>A0A1E4RPS9_9ASCO</name>
<dbReference type="AlphaFoldDB" id="A0A1E4RPS9"/>
<dbReference type="PANTHER" id="PTHR12841">
    <property type="entry name" value="PROTEIN UNC-50 HOMOLOG"/>
    <property type="match status" value="1"/>
</dbReference>
<dbReference type="GeneID" id="30992715"/>
<evidence type="ECO:0000313" key="8">
    <source>
        <dbReference type="EMBL" id="ODV69284.1"/>
    </source>
</evidence>
<feature type="compositionally biased region" description="Polar residues" evidence="6">
    <location>
        <begin position="1"/>
        <end position="13"/>
    </location>
</feature>
<feature type="transmembrane region" description="Helical" evidence="7">
    <location>
        <begin position="240"/>
        <end position="262"/>
    </location>
</feature>
<evidence type="ECO:0000256" key="3">
    <source>
        <dbReference type="ARBA" id="ARBA00022692"/>
    </source>
</evidence>
<evidence type="ECO:0000256" key="1">
    <source>
        <dbReference type="ARBA" id="ARBA00004141"/>
    </source>
</evidence>
<dbReference type="EMBL" id="KV454538">
    <property type="protein sequence ID" value="ODV69284.1"/>
    <property type="molecule type" value="Genomic_DNA"/>
</dbReference>
<dbReference type="PANTHER" id="PTHR12841:SF6">
    <property type="entry name" value="PROTEIN UNC-50 HOMOLOG"/>
    <property type="match status" value="1"/>
</dbReference>
<accession>A0A1E4RPS9</accession>
<keyword evidence="9" id="KW-1185">Reference proteome</keyword>
<feature type="transmembrane region" description="Helical" evidence="7">
    <location>
        <begin position="200"/>
        <end position="228"/>
    </location>
</feature>